<gene>
    <name evidence="1" type="ORF">FDA38_02090</name>
</gene>
<dbReference type="RefSeq" id="WP_137252363.1">
    <property type="nucleotide sequence ID" value="NZ_JBHSPQ010000004.1"/>
</dbReference>
<dbReference type="EMBL" id="SZPZ01000001">
    <property type="protein sequence ID" value="TKK81652.1"/>
    <property type="molecule type" value="Genomic_DNA"/>
</dbReference>
<organism evidence="1 2">
    <name type="scientific">Kribbella jiaozuonensis</name>
    <dbReference type="NCBI Taxonomy" id="2575441"/>
    <lineage>
        <taxon>Bacteria</taxon>
        <taxon>Bacillati</taxon>
        <taxon>Actinomycetota</taxon>
        <taxon>Actinomycetes</taxon>
        <taxon>Propionibacteriales</taxon>
        <taxon>Kribbellaceae</taxon>
        <taxon>Kribbella</taxon>
    </lineage>
</organism>
<evidence type="ECO:0000313" key="2">
    <source>
        <dbReference type="Proteomes" id="UP000305836"/>
    </source>
</evidence>
<keyword evidence="2" id="KW-1185">Reference proteome</keyword>
<dbReference type="AlphaFoldDB" id="A0A4U3M0L3"/>
<accession>A0A4U3M0L3</accession>
<name>A0A4U3M0L3_9ACTN</name>
<sequence>MTSEEPPAVWCIVANVVEERPYGPGGEETRRGLKIFPAGAKLYVPDGFGGMGWETVEVVGRGRGSARYVAARVQTGQLTNWRVKAVYSPAALQQVERIRAGRPGFWLASTFADLTSQAYHDALLEVAAALSTP</sequence>
<proteinExistence type="predicted"/>
<reference evidence="1 2" key="1">
    <citation type="submission" date="2019-04" db="EMBL/GenBank/DDBJ databases">
        <title>Kribbella sp. NEAU-THZ 27 nov., a novel actinomycete isolated from soil.</title>
        <authorList>
            <person name="Duan L."/>
        </authorList>
    </citation>
    <scope>NUCLEOTIDE SEQUENCE [LARGE SCALE GENOMIC DNA]</scope>
    <source>
        <strain evidence="2">NEAU-THZ27</strain>
    </source>
</reference>
<dbReference type="Proteomes" id="UP000305836">
    <property type="component" value="Unassembled WGS sequence"/>
</dbReference>
<comment type="caution">
    <text evidence="1">The sequence shown here is derived from an EMBL/GenBank/DDBJ whole genome shotgun (WGS) entry which is preliminary data.</text>
</comment>
<dbReference type="OrthoDB" id="5184909at2"/>
<protein>
    <submittedName>
        <fullName evidence="1">Uncharacterized protein</fullName>
    </submittedName>
</protein>
<evidence type="ECO:0000313" key="1">
    <source>
        <dbReference type="EMBL" id="TKK81652.1"/>
    </source>
</evidence>